<comment type="caution">
    <text evidence="9">The sequence shown here is derived from an EMBL/GenBank/DDBJ whole genome shotgun (WGS) entry which is preliminary data.</text>
</comment>
<organism evidence="9 10">
    <name type="scientific">Oxalicibacterium flavum</name>
    <dbReference type="NCBI Taxonomy" id="179467"/>
    <lineage>
        <taxon>Bacteria</taxon>
        <taxon>Pseudomonadati</taxon>
        <taxon>Pseudomonadota</taxon>
        <taxon>Betaproteobacteria</taxon>
        <taxon>Burkholderiales</taxon>
        <taxon>Oxalobacteraceae</taxon>
        <taxon>Oxalicibacterium</taxon>
    </lineage>
</organism>
<feature type="transmembrane region" description="Helical" evidence="7">
    <location>
        <begin position="251"/>
        <end position="271"/>
    </location>
</feature>
<evidence type="ECO:0000256" key="3">
    <source>
        <dbReference type="ARBA" id="ARBA00022692"/>
    </source>
</evidence>
<evidence type="ECO:0000256" key="1">
    <source>
        <dbReference type="ARBA" id="ARBA00004651"/>
    </source>
</evidence>
<dbReference type="PANTHER" id="PTHR35007">
    <property type="entry name" value="INTEGRAL MEMBRANE PROTEIN-RELATED"/>
    <property type="match status" value="1"/>
</dbReference>
<keyword evidence="10" id="KW-1185">Reference proteome</keyword>
<dbReference type="Proteomes" id="UP000620266">
    <property type="component" value="Unassembled WGS sequence"/>
</dbReference>
<dbReference type="Pfam" id="PF00482">
    <property type="entry name" value="T2SSF"/>
    <property type="match status" value="1"/>
</dbReference>
<comment type="subcellular location">
    <subcellularLocation>
        <location evidence="1">Cell membrane</location>
        <topology evidence="1">Multi-pass membrane protein</topology>
    </subcellularLocation>
</comment>
<evidence type="ECO:0000256" key="2">
    <source>
        <dbReference type="ARBA" id="ARBA00022475"/>
    </source>
</evidence>
<evidence type="ECO:0000313" key="10">
    <source>
        <dbReference type="Proteomes" id="UP000620266"/>
    </source>
</evidence>
<keyword evidence="2" id="KW-1003">Cell membrane</keyword>
<dbReference type="InterPro" id="IPR042094">
    <property type="entry name" value="T2SS_GspF_sf"/>
</dbReference>
<sequence length="309" mass="34263">MNAMILLLGAFAILLIALAIILWHGAEARMRQQAAGNLIDRHLQGSGAAPVVRERERSAAPFGGLKSRAWKNFLLRAGITPNRTFHIMLVLPGLVLTALAATIFGALSAASTLLLYALLRYFHLWYHATRRHQKAVRQLPGFLDTMVRLATLGNSIESAFQSAIPTTDAPLRELLDRANRLIQAGMNLDQALVQEARVFRLMELELIASVIGVALRFGGRADKVLERMSAFMRDREQAQNELVALSAETRLSAWVLALLPIGLGLFMMIFNNRMFSIMLNDPVGWNLLMVAVLLEIVGAIWLYRLAKSV</sequence>
<feature type="domain" description="Type II secretion system protein GspF" evidence="8">
    <location>
        <begin position="142"/>
        <end position="268"/>
    </location>
</feature>
<evidence type="ECO:0000256" key="6">
    <source>
        <dbReference type="SAM" id="Coils"/>
    </source>
</evidence>
<evidence type="ECO:0000256" key="5">
    <source>
        <dbReference type="ARBA" id="ARBA00023136"/>
    </source>
</evidence>
<dbReference type="PANTHER" id="PTHR35007:SF1">
    <property type="entry name" value="PILUS ASSEMBLY PROTEIN"/>
    <property type="match status" value="1"/>
</dbReference>
<reference evidence="9" key="2">
    <citation type="submission" date="2020-09" db="EMBL/GenBank/DDBJ databases">
        <authorList>
            <person name="Sun Q."/>
            <person name="Sedlacek I."/>
        </authorList>
    </citation>
    <scope>NUCLEOTIDE SEQUENCE</scope>
    <source>
        <strain evidence="9">CCM 7086</strain>
    </source>
</reference>
<dbReference type="AlphaFoldDB" id="A0A8J2UKT2"/>
<protein>
    <submittedName>
        <fullName evidence="9">Type II secretion protein F</fullName>
    </submittedName>
</protein>
<dbReference type="GO" id="GO:0005886">
    <property type="term" value="C:plasma membrane"/>
    <property type="evidence" value="ECO:0007669"/>
    <property type="project" value="UniProtKB-SubCell"/>
</dbReference>
<keyword evidence="5 7" id="KW-0472">Membrane</keyword>
<feature type="transmembrane region" description="Helical" evidence="7">
    <location>
        <begin position="94"/>
        <end position="122"/>
    </location>
</feature>
<proteinExistence type="predicted"/>
<accession>A0A8J2UKT2</accession>
<keyword evidence="4 7" id="KW-1133">Transmembrane helix</keyword>
<dbReference type="InterPro" id="IPR018076">
    <property type="entry name" value="T2SS_GspF_dom"/>
</dbReference>
<dbReference type="RefSeq" id="WP_188394481.1">
    <property type="nucleotide sequence ID" value="NZ_BMCG01000001.1"/>
</dbReference>
<dbReference type="EMBL" id="BMCG01000001">
    <property type="protein sequence ID" value="GGB97833.1"/>
    <property type="molecule type" value="Genomic_DNA"/>
</dbReference>
<name>A0A8J2UKT2_9BURK</name>
<feature type="transmembrane region" description="Helical" evidence="7">
    <location>
        <begin position="283"/>
        <end position="303"/>
    </location>
</feature>
<evidence type="ECO:0000256" key="7">
    <source>
        <dbReference type="SAM" id="Phobius"/>
    </source>
</evidence>
<keyword evidence="3 7" id="KW-0812">Transmembrane</keyword>
<gene>
    <name evidence="9" type="ORF">GCM10007205_03900</name>
</gene>
<evidence type="ECO:0000259" key="8">
    <source>
        <dbReference type="Pfam" id="PF00482"/>
    </source>
</evidence>
<evidence type="ECO:0000313" key="9">
    <source>
        <dbReference type="EMBL" id="GGB97833.1"/>
    </source>
</evidence>
<reference evidence="9" key="1">
    <citation type="journal article" date="2014" name="Int. J. Syst. Evol. Microbiol.">
        <title>Complete genome sequence of Corynebacterium casei LMG S-19264T (=DSM 44701T), isolated from a smear-ripened cheese.</title>
        <authorList>
            <consortium name="US DOE Joint Genome Institute (JGI-PGF)"/>
            <person name="Walter F."/>
            <person name="Albersmeier A."/>
            <person name="Kalinowski J."/>
            <person name="Ruckert C."/>
        </authorList>
    </citation>
    <scope>NUCLEOTIDE SEQUENCE</scope>
    <source>
        <strain evidence="9">CCM 7086</strain>
    </source>
</reference>
<feature type="coiled-coil region" evidence="6">
    <location>
        <begin position="221"/>
        <end position="248"/>
    </location>
</feature>
<evidence type="ECO:0000256" key="4">
    <source>
        <dbReference type="ARBA" id="ARBA00022989"/>
    </source>
</evidence>
<dbReference type="Gene3D" id="1.20.81.30">
    <property type="entry name" value="Type II secretion system (T2SS), domain F"/>
    <property type="match status" value="1"/>
</dbReference>
<keyword evidence="6" id="KW-0175">Coiled coil</keyword>